<name>A0A368VKW7_9BACL</name>
<protein>
    <submittedName>
        <fullName evidence="2">Uncharacterized protein DUF1992</fullName>
    </submittedName>
</protein>
<gene>
    <name evidence="2" type="ORF">DFP97_1187</name>
</gene>
<dbReference type="PANTHER" id="PTHR39158:SF1">
    <property type="entry name" value="DNAJ HOMOLOG SUBFAMILY C MEMBER 28"/>
    <property type="match status" value="1"/>
</dbReference>
<reference evidence="2 3" key="1">
    <citation type="submission" date="2018-07" db="EMBL/GenBank/DDBJ databases">
        <title>Genomic Encyclopedia of Type Strains, Phase III (KMG-III): the genomes of soil and plant-associated and newly described type strains.</title>
        <authorList>
            <person name="Whitman W."/>
        </authorList>
    </citation>
    <scope>NUCLEOTIDE SEQUENCE [LARGE SCALE GENOMIC DNA]</scope>
    <source>
        <strain evidence="2 3">CECT 7506</strain>
    </source>
</reference>
<keyword evidence="3" id="KW-1185">Reference proteome</keyword>
<feature type="domain" description="DnaJ homologue subfamily C member 28 conserved" evidence="1">
    <location>
        <begin position="68"/>
        <end position="127"/>
    </location>
</feature>
<dbReference type="Pfam" id="PF09350">
    <property type="entry name" value="DJC28_CD"/>
    <property type="match status" value="1"/>
</dbReference>
<dbReference type="AlphaFoldDB" id="A0A368VKW7"/>
<dbReference type="EMBL" id="QPJD01000018">
    <property type="protein sequence ID" value="RCW42178.1"/>
    <property type="molecule type" value="Genomic_DNA"/>
</dbReference>
<dbReference type="RefSeq" id="WP_181873655.1">
    <property type="nucleotide sequence ID" value="NZ_QPJD01000018.1"/>
</dbReference>
<organism evidence="2 3">
    <name type="scientific">Paenibacillus prosopidis</name>
    <dbReference type="NCBI Taxonomy" id="630520"/>
    <lineage>
        <taxon>Bacteria</taxon>
        <taxon>Bacillati</taxon>
        <taxon>Bacillota</taxon>
        <taxon>Bacilli</taxon>
        <taxon>Bacillales</taxon>
        <taxon>Paenibacillaceae</taxon>
        <taxon>Paenibacillus</taxon>
    </lineage>
</organism>
<evidence type="ECO:0000259" key="1">
    <source>
        <dbReference type="Pfam" id="PF09350"/>
    </source>
</evidence>
<dbReference type="InterPro" id="IPR018961">
    <property type="entry name" value="DnaJ_homolog_subfam-C_membr-28"/>
</dbReference>
<dbReference type="Proteomes" id="UP000252415">
    <property type="component" value="Unassembled WGS sequence"/>
</dbReference>
<dbReference type="InterPro" id="IPR052573">
    <property type="entry name" value="DnaJ_C_subfamily_28"/>
</dbReference>
<dbReference type="PANTHER" id="PTHR39158">
    <property type="entry name" value="OS08G0560600 PROTEIN"/>
    <property type="match status" value="1"/>
</dbReference>
<evidence type="ECO:0000313" key="3">
    <source>
        <dbReference type="Proteomes" id="UP000252415"/>
    </source>
</evidence>
<accession>A0A368VKW7</accession>
<sequence length="180" mass="21031">MFLWFKKKNTHFSANNDDHDTPIIKVDKTQPQPSDVLAETDSPLVSDTGDSTVHQMQYWNTNVSQSHWLDEMYKEQQKKGAFDHLPGKGKPLNLDSGDVFNSILKNANVLPDWLQLQREIREQIRKLLTSLPDNSDNKLDWEIAEINIKIKKYNTMVPVAILQKRQVVRDTIQEQYQQWL</sequence>
<comment type="caution">
    <text evidence="2">The sequence shown here is derived from an EMBL/GenBank/DDBJ whole genome shotgun (WGS) entry which is preliminary data.</text>
</comment>
<evidence type="ECO:0000313" key="2">
    <source>
        <dbReference type="EMBL" id="RCW42178.1"/>
    </source>
</evidence>
<proteinExistence type="predicted"/>